<dbReference type="Gene3D" id="3.90.75.20">
    <property type="match status" value="1"/>
</dbReference>
<feature type="domain" description="NUMOD4" evidence="1">
    <location>
        <begin position="1"/>
        <end position="38"/>
    </location>
</feature>
<sequence>MQWRPVVGHEGKYLVSDEGQILSLITGKTLRPGTMVSGHRYVTIARPSRTALVHTLVMEAFVGPRPEGYEIRHLNGNPDDNRAENLQYGTRSENAEDSKVHGTHFHAGLTHCKRGHELSGGNLQNHSGTNRRTCLACRRKRQALYDSGQRVTKEGFCINGHPKTPENRYTNGVGRSRCKPCVQERRKTRKEAA</sequence>
<accession>A0AAU8GQQ8</accession>
<reference evidence="3" key="1">
    <citation type="submission" date="2024-05" db="EMBL/GenBank/DDBJ databases">
        <authorList>
            <person name="Hoffpauir A."/>
            <person name="Koss R."/>
            <person name="Kumar R."/>
            <person name="Plichta A."/>
            <person name="Hutchison K.W."/>
            <person name="Molloy S.D."/>
            <person name="Viland M.D."/>
            <person name="Lewis C.M."/>
            <person name="Garlena R.A."/>
            <person name="Russell D.A."/>
            <person name="Jacobs-Sera D."/>
            <person name="Hatfull G.F."/>
        </authorList>
    </citation>
    <scope>NUCLEOTIDE SEQUENCE</scope>
</reference>
<dbReference type="EMBL" id="PP758914">
    <property type="protein sequence ID" value="XCH44055.1"/>
    <property type="molecule type" value="Genomic_DNA"/>
</dbReference>
<protein>
    <recommendedName>
        <fullName evidence="4">HNH endonuclease</fullName>
    </recommendedName>
</protein>
<dbReference type="SUPFAM" id="SSF54060">
    <property type="entry name" value="His-Me finger endonucleases"/>
    <property type="match status" value="1"/>
</dbReference>
<dbReference type="GO" id="GO:0016788">
    <property type="term" value="F:hydrolase activity, acting on ester bonds"/>
    <property type="evidence" value="ECO:0007669"/>
    <property type="project" value="InterPro"/>
</dbReference>
<organism evidence="3">
    <name type="scientific">Mycobacterium phage QTRlifeCrisis</name>
    <dbReference type="NCBI Taxonomy" id="3136627"/>
    <lineage>
        <taxon>Viruses</taxon>
    </lineage>
</organism>
<dbReference type="Pfam" id="PF07463">
    <property type="entry name" value="NUMOD4"/>
    <property type="match status" value="1"/>
</dbReference>
<evidence type="ECO:0000313" key="3">
    <source>
        <dbReference type="EMBL" id="XCH44055.1"/>
    </source>
</evidence>
<evidence type="ECO:0008006" key="4">
    <source>
        <dbReference type="Google" id="ProtNLM"/>
    </source>
</evidence>
<proteinExistence type="predicted"/>
<dbReference type="InterPro" id="IPR010902">
    <property type="entry name" value="NUMOD4"/>
</dbReference>
<evidence type="ECO:0000259" key="1">
    <source>
        <dbReference type="Pfam" id="PF07463"/>
    </source>
</evidence>
<feature type="domain" description="HNH nuclease" evidence="2">
    <location>
        <begin position="52"/>
        <end position="95"/>
    </location>
</feature>
<name>A0AAU8GQQ8_9VIRU</name>
<evidence type="ECO:0000259" key="2">
    <source>
        <dbReference type="Pfam" id="PF13392"/>
    </source>
</evidence>
<dbReference type="InterPro" id="IPR044925">
    <property type="entry name" value="His-Me_finger_sf"/>
</dbReference>
<dbReference type="InterPro" id="IPR003615">
    <property type="entry name" value="HNH_nuc"/>
</dbReference>
<gene>
    <name evidence="3" type="primary">8</name>
    <name evidence="3" type="ORF">SEA_QTRLIFECRISIS_8</name>
</gene>
<dbReference type="Pfam" id="PF13392">
    <property type="entry name" value="HNH_3"/>
    <property type="match status" value="1"/>
</dbReference>